<feature type="domain" description="Origin recognition complex subunit 3 winged helix C-terminal" evidence="11">
    <location>
        <begin position="553"/>
        <end position="612"/>
    </location>
</feature>
<evidence type="ECO:0000256" key="4">
    <source>
        <dbReference type="ARBA" id="ARBA00022553"/>
    </source>
</evidence>
<accession>A0ABR2WA48</accession>
<feature type="domain" description="Origin recognition complex subunit 3 insertion" evidence="12">
    <location>
        <begin position="338"/>
        <end position="501"/>
    </location>
</feature>
<keyword evidence="7" id="KW-0539">Nucleus</keyword>
<dbReference type="InterPro" id="IPR040855">
    <property type="entry name" value="ORC_WH_C"/>
</dbReference>
<evidence type="ECO:0000259" key="12">
    <source>
        <dbReference type="Pfam" id="PF19675"/>
    </source>
</evidence>
<keyword evidence="6" id="KW-0238">DNA-binding</keyword>
<evidence type="ECO:0000256" key="8">
    <source>
        <dbReference type="ARBA" id="ARBA00026084"/>
    </source>
</evidence>
<gene>
    <name evidence="13" type="primary">ORC3_1</name>
    <name evidence="13" type="ORF">K7432_001099</name>
</gene>
<evidence type="ECO:0000313" key="13">
    <source>
        <dbReference type="EMBL" id="KAK9728385.1"/>
    </source>
</evidence>
<evidence type="ECO:0000313" key="14">
    <source>
        <dbReference type="Proteomes" id="UP001479436"/>
    </source>
</evidence>
<keyword evidence="5" id="KW-0235">DNA replication</keyword>
<comment type="similarity">
    <text evidence="2">Belongs to the ORC3 family.</text>
</comment>
<evidence type="ECO:0000256" key="6">
    <source>
        <dbReference type="ARBA" id="ARBA00023125"/>
    </source>
</evidence>
<organism evidence="13 14">
    <name type="scientific">Basidiobolus ranarum</name>
    <dbReference type="NCBI Taxonomy" id="34480"/>
    <lineage>
        <taxon>Eukaryota</taxon>
        <taxon>Fungi</taxon>
        <taxon>Fungi incertae sedis</taxon>
        <taxon>Zoopagomycota</taxon>
        <taxon>Entomophthoromycotina</taxon>
        <taxon>Basidiobolomycetes</taxon>
        <taxon>Basidiobolales</taxon>
        <taxon>Basidiobolaceae</taxon>
        <taxon>Basidiobolus</taxon>
    </lineage>
</organism>
<comment type="function">
    <text evidence="9">Component of the origin recognition complex (ORC) that binds origins of replication. DNA-binding is ATP-dependent. The specific DNA sequences that define origins of replication have not been identified yet. ORC is required to assemble the pre-replication complex necessary to initiate DNA replication. Binds histone H3 and H4 trimethylation marks H3K9me3, H3K27me3 and H4K20me3.</text>
</comment>
<evidence type="ECO:0000256" key="1">
    <source>
        <dbReference type="ARBA" id="ARBA00004123"/>
    </source>
</evidence>
<comment type="subcellular location">
    <subcellularLocation>
        <location evidence="1">Nucleus</location>
    </subcellularLocation>
</comment>
<evidence type="ECO:0000256" key="7">
    <source>
        <dbReference type="ARBA" id="ARBA00023242"/>
    </source>
</evidence>
<evidence type="ECO:0000256" key="3">
    <source>
        <dbReference type="ARBA" id="ARBA00019085"/>
    </source>
</evidence>
<keyword evidence="14" id="KW-1185">Reference proteome</keyword>
<dbReference type="Proteomes" id="UP001479436">
    <property type="component" value="Unassembled WGS sequence"/>
</dbReference>
<dbReference type="Pfam" id="PF07034">
    <property type="entry name" value="ORC3_N"/>
    <property type="match status" value="1"/>
</dbReference>
<comment type="subunit">
    <text evidence="8">Component of ORC, a complex composed of at least 6 subunits: ORC1, ORC2, ORC3, ORC4, ORC5 and ORC6. ORC is regulated in a cell-cycle dependent manner. It is sequentially assembled at the exit from anaphase of mitosis and disassembled as cells enter S phase.</text>
</comment>
<evidence type="ECO:0000256" key="2">
    <source>
        <dbReference type="ARBA" id="ARBA00010977"/>
    </source>
</evidence>
<dbReference type="Pfam" id="PF18137">
    <property type="entry name" value="WHD_ORC"/>
    <property type="match status" value="1"/>
</dbReference>
<evidence type="ECO:0000259" key="11">
    <source>
        <dbReference type="Pfam" id="PF18137"/>
    </source>
</evidence>
<dbReference type="InterPro" id="IPR045667">
    <property type="entry name" value="ORC3_N"/>
</dbReference>
<reference evidence="13 14" key="1">
    <citation type="submission" date="2023-04" db="EMBL/GenBank/DDBJ databases">
        <title>Genome of Basidiobolus ranarum AG-B5.</title>
        <authorList>
            <person name="Stajich J.E."/>
            <person name="Carter-House D."/>
            <person name="Gryganskyi A."/>
        </authorList>
    </citation>
    <scope>NUCLEOTIDE SEQUENCE [LARGE SCALE GENOMIC DNA]</scope>
    <source>
        <strain evidence="13 14">AG-B5</strain>
    </source>
</reference>
<dbReference type="PANTHER" id="PTHR12748:SF0">
    <property type="entry name" value="ORIGIN RECOGNITION COMPLEX SUBUNIT 3"/>
    <property type="match status" value="1"/>
</dbReference>
<name>A0ABR2WA48_9FUNG</name>
<evidence type="ECO:0000259" key="10">
    <source>
        <dbReference type="Pfam" id="PF07034"/>
    </source>
</evidence>
<dbReference type="InterPro" id="IPR020795">
    <property type="entry name" value="ORC3"/>
</dbReference>
<sequence length="656" mass="76626">MRRNRELFESDFESCTLIHPPQKKECRIEDGVSHFEFEGFRKLLGGREAWGNVKFRYQRYLKTWSLTKNKIEYTYAQYNCYSVRKLYEFTQNSNSNTKPLRLPVGFITTEYIEDNEFIMNDIAKNLREKHRTLVATIDLSYLLDTTTAIKTIIGQFESSPNKNELLKKFPTSASTNLSLTEWYKRKVKTKKKNNGYENLVVLINAHPSDCCRIEEFLGAFKSSLGQIPLSVLICTTVPGKDLVSNLTSDLAKSLYIEDFSVPNTTKFLGYALEEIFIFDPNGFKLGLGPFKLLIDLISNQKLSIRGFSNHIKYSVMTQYYSNPLCIFSLDKDDFPDMHMISDDHLEILRMQPSFRRYLECIQDGQEVIRLLEDDDYMISRIPDFIKEFEEHNIRYYVGIKCVSLLQDAISARTFKKPLYLLYLEGLSSNLSDARHIKLLLTLLNAMKNEALCTFLKQFQEFLSTTPQVSDIFKNDLEELTKLNESSQKDLMENEDGQQENGEESVIHRVHDFCARLLRESFICYEHMPLYELFYFSNREVLEWNLNPDYLKFLKSGMEHPSSYINCNCCNDEFSPTQHDTCILYKIYSESSESIFLDDWYFAFQGIANQQTTYGEPELRARFNQSFCEFQFLGLVQPIEEQPGSFVKISFPRTKKN</sequence>
<feature type="domain" description="Origin recognition complex subunit 3 N-terminal" evidence="10">
    <location>
        <begin position="37"/>
        <end position="327"/>
    </location>
</feature>
<dbReference type="InterPro" id="IPR045663">
    <property type="entry name" value="ORC3_ins"/>
</dbReference>
<proteinExistence type="inferred from homology"/>
<evidence type="ECO:0000256" key="5">
    <source>
        <dbReference type="ARBA" id="ARBA00022705"/>
    </source>
</evidence>
<evidence type="ECO:0000256" key="9">
    <source>
        <dbReference type="ARBA" id="ARBA00045241"/>
    </source>
</evidence>
<comment type="caution">
    <text evidence="13">The sequence shown here is derived from an EMBL/GenBank/DDBJ whole genome shotgun (WGS) entry which is preliminary data.</text>
</comment>
<keyword evidence="4" id="KW-0597">Phosphoprotein</keyword>
<protein>
    <recommendedName>
        <fullName evidence="3">Origin recognition complex subunit 3</fullName>
    </recommendedName>
</protein>
<dbReference type="EMBL" id="JASJQH010006898">
    <property type="protein sequence ID" value="KAK9728385.1"/>
    <property type="molecule type" value="Genomic_DNA"/>
</dbReference>
<dbReference type="Pfam" id="PF19675">
    <property type="entry name" value="ORC3_ins"/>
    <property type="match status" value="1"/>
</dbReference>
<dbReference type="PANTHER" id="PTHR12748">
    <property type="entry name" value="ORIGIN RECOGNITION COMPLEX SUBUNIT 3"/>
    <property type="match status" value="1"/>
</dbReference>